<dbReference type="Proteomes" id="UP001343492">
    <property type="component" value="Unassembled WGS sequence"/>
</dbReference>
<dbReference type="InterPro" id="IPR019734">
    <property type="entry name" value="TPR_rpt"/>
</dbReference>
<reference evidence="3 4" key="1">
    <citation type="submission" date="2024-01" db="EMBL/GenBank/DDBJ databases">
        <title>The genome sequence of Erythrobacteraceae sp. strain 1XM1-14.</title>
        <authorList>
            <person name="Liu Y."/>
        </authorList>
    </citation>
    <scope>NUCLEOTIDE SEQUENCE [LARGE SCALE GENOMIC DNA]</scope>
    <source>
        <strain evidence="3 4">1XM1-14</strain>
    </source>
</reference>
<dbReference type="PANTHER" id="PTHR44314:SF1">
    <property type="entry name" value="CILIA- AND FLAGELLA-ASSOCIATED PROTEIN 70"/>
    <property type="match status" value="1"/>
</dbReference>
<dbReference type="Gene3D" id="2.60.120.620">
    <property type="entry name" value="q2cbj1_9rhob like domain"/>
    <property type="match status" value="1"/>
</dbReference>
<evidence type="ECO:0000313" key="4">
    <source>
        <dbReference type="Proteomes" id="UP001343492"/>
    </source>
</evidence>
<dbReference type="Pfam" id="PF13432">
    <property type="entry name" value="TPR_16"/>
    <property type="match status" value="3"/>
</dbReference>
<keyword evidence="2" id="KW-0802">TPR repeat</keyword>
<dbReference type="SUPFAM" id="SSF48452">
    <property type="entry name" value="TPR-like"/>
    <property type="match status" value="1"/>
</dbReference>
<keyword evidence="4" id="KW-1185">Reference proteome</keyword>
<sequence length="561" mass="62038">MSQAEAADWIARAKRAEQAGDIANSARIYDEALLAFADQPALANSAGDFAMRHGDRAKAANLFEQACRLAPTNIEYAVNHAIALQALGKFADALASLKSVEGEASEGVPRYCSVRATCERARGNLGEAARWYDRAIRLNPRHAKAHHGRARVAIERAEIDAIARFDLALALNPGEADLWLGKAQALDVSGDVAGARSIAEQLCERAPAWVEGLRFLAQLRLGAGEKDFTSHYRTAADRAPDARAIFHDWIEQLAGLDLAKEAAEVAAEAKRRFPNEPLFTLIEAIHAGSAGDDDHAEKLFASLAFAAPLRSLHEARHRIRRGEHEKAEALIHAVLSVEPENIAAWALIGIVWRLMDDARAEWLHGQSGLYRQMPIEGHSSVLSEASPLLHRLHDKSPLPLGQSLRGGTQTRGQLFDRIEPELKALHNAILRTVERYRRELPAEDPTHPLLRHRVHPWKITNSWSVRLSGGGDYHTSHIHPQGVISSALYFERSNKREEDPHAGWLEIGRPPPDLRLDLPPLELREPKPGHLTLFPSTLYHGTRPFGADRRMTVAFDVVPVD</sequence>
<dbReference type="EMBL" id="JAZDQV010000005">
    <property type="protein sequence ID" value="MEE1877397.1"/>
    <property type="molecule type" value="Genomic_DNA"/>
</dbReference>
<evidence type="ECO:0000256" key="2">
    <source>
        <dbReference type="ARBA" id="ARBA00022803"/>
    </source>
</evidence>
<organism evidence="3 4">
    <name type="scientific">Altererythrobacter litoralis</name>
    <dbReference type="NCBI Taxonomy" id="3113904"/>
    <lineage>
        <taxon>Bacteria</taxon>
        <taxon>Pseudomonadati</taxon>
        <taxon>Pseudomonadota</taxon>
        <taxon>Alphaproteobacteria</taxon>
        <taxon>Sphingomonadales</taxon>
        <taxon>Erythrobacteraceae</taxon>
        <taxon>Altererythrobacter</taxon>
    </lineage>
</organism>
<name>A0ABU7GEJ3_9SPHN</name>
<keyword evidence="1" id="KW-0677">Repeat</keyword>
<dbReference type="InterPro" id="IPR011990">
    <property type="entry name" value="TPR-like_helical_dom_sf"/>
</dbReference>
<accession>A0ABU7GEJ3</accession>
<dbReference type="Gene3D" id="1.25.40.10">
    <property type="entry name" value="Tetratricopeptide repeat domain"/>
    <property type="match status" value="1"/>
</dbReference>
<proteinExistence type="predicted"/>
<dbReference type="RefSeq" id="WP_354144499.1">
    <property type="nucleotide sequence ID" value="NZ_JAZDQV010000005.1"/>
</dbReference>
<gene>
    <name evidence="3" type="ORF">VRS74_06825</name>
</gene>
<protein>
    <submittedName>
        <fullName evidence="3">2OG-Fe(II) oxygenase</fullName>
    </submittedName>
</protein>
<evidence type="ECO:0000313" key="3">
    <source>
        <dbReference type="EMBL" id="MEE1877397.1"/>
    </source>
</evidence>
<evidence type="ECO:0000256" key="1">
    <source>
        <dbReference type="ARBA" id="ARBA00022737"/>
    </source>
</evidence>
<dbReference type="InterPro" id="IPR012668">
    <property type="entry name" value="CHP02466"/>
</dbReference>
<dbReference type="PANTHER" id="PTHR44314">
    <property type="entry name" value="CILIA- AND FLAGELLA-ASSOCIATED PROTEIN 70"/>
    <property type="match status" value="1"/>
</dbReference>
<dbReference type="SMART" id="SM00028">
    <property type="entry name" value="TPR"/>
    <property type="match status" value="5"/>
</dbReference>
<dbReference type="Pfam" id="PF13759">
    <property type="entry name" value="2OG-FeII_Oxy_5"/>
    <property type="match status" value="1"/>
</dbReference>
<comment type="caution">
    <text evidence="3">The sequence shown here is derived from an EMBL/GenBank/DDBJ whole genome shotgun (WGS) entry which is preliminary data.</text>
</comment>
<dbReference type="InterPro" id="IPR052628">
    <property type="entry name" value="CFAP70"/>
</dbReference>